<dbReference type="Proteomes" id="UP001195914">
    <property type="component" value="Unassembled WGS sequence"/>
</dbReference>
<proteinExistence type="predicted"/>
<feature type="compositionally biased region" description="Acidic residues" evidence="1">
    <location>
        <begin position="285"/>
        <end position="298"/>
    </location>
</feature>
<evidence type="ECO:0000313" key="3">
    <source>
        <dbReference type="EMBL" id="KAK1937221.1"/>
    </source>
</evidence>
<feature type="compositionally biased region" description="Polar residues" evidence="1">
    <location>
        <begin position="162"/>
        <end position="183"/>
    </location>
</feature>
<organism evidence="3 4">
    <name type="scientific">Babesia divergens</name>
    <dbReference type="NCBI Taxonomy" id="32595"/>
    <lineage>
        <taxon>Eukaryota</taxon>
        <taxon>Sar</taxon>
        <taxon>Alveolata</taxon>
        <taxon>Apicomplexa</taxon>
        <taxon>Aconoidasida</taxon>
        <taxon>Piroplasmida</taxon>
        <taxon>Babesiidae</taxon>
        <taxon>Babesia</taxon>
    </lineage>
</organism>
<evidence type="ECO:0000313" key="4">
    <source>
        <dbReference type="Proteomes" id="UP001195914"/>
    </source>
</evidence>
<keyword evidence="4" id="KW-1185">Reference proteome</keyword>
<reference evidence="3" key="2">
    <citation type="submission" date="2021-05" db="EMBL/GenBank/DDBJ databases">
        <authorList>
            <person name="Pain A."/>
        </authorList>
    </citation>
    <scope>NUCLEOTIDE SEQUENCE</scope>
    <source>
        <strain evidence="3">1802A</strain>
    </source>
</reference>
<keyword evidence="2" id="KW-0732">Signal</keyword>
<evidence type="ECO:0000256" key="2">
    <source>
        <dbReference type="SAM" id="SignalP"/>
    </source>
</evidence>
<comment type="caution">
    <text evidence="3">The sequence shown here is derived from an EMBL/GenBank/DDBJ whole genome shotgun (WGS) entry which is preliminary data.</text>
</comment>
<feature type="compositionally biased region" description="Acidic residues" evidence="1">
    <location>
        <begin position="238"/>
        <end position="248"/>
    </location>
</feature>
<name>A0AAD9LI38_BABDI</name>
<gene>
    <name evidence="3" type="ORF">X943_000239</name>
</gene>
<feature type="compositionally biased region" description="Acidic residues" evidence="1">
    <location>
        <begin position="200"/>
        <end position="230"/>
    </location>
</feature>
<feature type="compositionally biased region" description="Basic residues" evidence="1">
    <location>
        <begin position="339"/>
        <end position="352"/>
    </location>
</feature>
<dbReference type="AlphaFoldDB" id="A0AAD9LI38"/>
<sequence length="352" mass="39110">MKNLKASLIIGALLCGFPTLSTHVYKDVDCDSIIKSNESDNGDDCRTQLDEEGCLIGGGNVQSFIQKSRNERKRKTPASPLRASKSKIANNVVASIHDDTLIRQRNVEKRPRTGVAAAGHRGKLHEQNRNLRAKGRKSRSLASNGKRDVGTTTGNRIAHQKAYNTKTSNIRQHSARSVKTNPSFDFATRKEATSNAGALDSDDEEDSDDTEGVDGYLNEDEDSGEDGIDDDLSKELAENQDGEDEVIDDNTTGDILDLFDTDEKHDESQSPKQVHVNEESFAESLPDEEEEEESNDNEEYQKPSKMSRLRKHSVDDSYMSLSPLDSMRTTGKTHEGRSKNIRHRNHANGRLP</sequence>
<protein>
    <submittedName>
        <fullName evidence="3">Uncharacterized protein</fullName>
    </submittedName>
</protein>
<reference evidence="3" key="1">
    <citation type="journal article" date="2014" name="Nucleic Acids Res.">
        <title>The evolutionary dynamics of variant antigen genes in Babesia reveal a history of genomic innovation underlying host-parasite interaction.</title>
        <authorList>
            <person name="Jackson A.P."/>
            <person name="Otto T.D."/>
            <person name="Darby A."/>
            <person name="Ramaprasad A."/>
            <person name="Xia D."/>
            <person name="Echaide I.E."/>
            <person name="Farber M."/>
            <person name="Gahlot S."/>
            <person name="Gamble J."/>
            <person name="Gupta D."/>
            <person name="Gupta Y."/>
            <person name="Jackson L."/>
            <person name="Malandrin L."/>
            <person name="Malas T.B."/>
            <person name="Moussa E."/>
            <person name="Nair M."/>
            <person name="Reid A.J."/>
            <person name="Sanders M."/>
            <person name="Sharma J."/>
            <person name="Tracey A."/>
            <person name="Quail M.A."/>
            <person name="Weir W."/>
            <person name="Wastling J.M."/>
            <person name="Hall N."/>
            <person name="Willadsen P."/>
            <person name="Lingelbach K."/>
            <person name="Shiels B."/>
            <person name="Tait A."/>
            <person name="Berriman M."/>
            <person name="Allred D.R."/>
            <person name="Pain A."/>
        </authorList>
    </citation>
    <scope>NUCLEOTIDE SEQUENCE</scope>
    <source>
        <strain evidence="3">1802A</strain>
    </source>
</reference>
<evidence type="ECO:0000256" key="1">
    <source>
        <dbReference type="SAM" id="MobiDB-lite"/>
    </source>
</evidence>
<feature type="signal peptide" evidence="2">
    <location>
        <begin position="1"/>
        <end position="22"/>
    </location>
</feature>
<accession>A0AAD9LI38</accession>
<feature type="region of interest" description="Disordered" evidence="1">
    <location>
        <begin position="109"/>
        <end position="352"/>
    </location>
</feature>
<feature type="chain" id="PRO_5042062310" evidence="2">
    <location>
        <begin position="23"/>
        <end position="352"/>
    </location>
</feature>
<dbReference type="EMBL" id="JAHBMH010000033">
    <property type="protein sequence ID" value="KAK1937221.1"/>
    <property type="molecule type" value="Genomic_DNA"/>
</dbReference>